<evidence type="ECO:0000259" key="1">
    <source>
        <dbReference type="Pfam" id="PF03235"/>
    </source>
</evidence>
<evidence type="ECO:0000313" key="2">
    <source>
        <dbReference type="EMBL" id="MDW2908410.1"/>
    </source>
</evidence>
<dbReference type="InterPro" id="IPR004919">
    <property type="entry name" value="GmrSD_N"/>
</dbReference>
<sequence length="1014" mass="119208">MAKKKANQNGNIAKNNNLRPWSVGTAIFTYIKPFIEDLGPIINKKHLDYKVEDTNKIVACSKFAHEKITTKDIQAKKHISWTTFRQRVEILEPLQIISMNEKDNSLIRLKIKKDLANFYKQNRDEWDGNSTFRHDHIKNIALDLFEKFISSYKKANKAIDKKLNLICFNLLLSFDGLYLNSKYKEILVKNSGKNDAVIKGAIESFGSFWKPIMEDIKSDKERSSFIISKIENYLQKTIEILENGEIENSQNLVVNSKVKNNESKFIKTEDLEIKHEKLNKNNSEVLNIKDEFEVVEVKDEDEDEDENEDDEPIKSKTSIDKSWINEIMKAEIKEDYKKNDNNINVAREKSKNVSSETITVQEYLQKFHEYKIYLPFFQRNYTWDPGLIANFFDLIFKEFDTQEDFLFLNTIIFAEKKASEGFWIVDGQQRTVSILLILISILKMASHPDENIFLEMPSIYQTISKILENFSKNNSQYTPLLNFFKNNEKMDNTIFSRNIQKILEKLWEIKTNKNSVDWINDFTNFILKKILLTLIRISEIKDKQFAKLFISINVQSKPIDVVDLITSRVNEESQQEQIPYVKLIQQYFGGEKENKKKLGAFLQNQQYFIEDEFNSQNTENNLFSLYQQLDNLLNKWTNNKALTKETLEEFVKKILVFEYAYVGHINVLSSKKDITDNDGIKVLIQKFKEIIHRNELAFINLQINTISKKGANNPYSLIIQSAIKEFEIFDGNLDLTEKKENLELFSSVLFQIEKSKIIYYSNFRSKSLRKPIYTMLSQQKNNPIFLKNDNDLYNKLVESPTNASDDVNFENFIAFIDKEGKNDKNLKKNVILRVRISLRKNGEIHPKYKKHFETEFTSQLTNLYNNTDDPISVDHFFPQKPSKDYNIGFLINNDKSYQEKYNKIVQKVGNLILLHKDTNSRKQNKNSEPICQNIQDVLIQGAVDKNRSSKLESLCPKDRSEGLYYKIEPADKEPKNLEKYKEDFKKIEELIDKRTEQIFEIYFEIFFNKREKTK</sequence>
<protein>
    <submittedName>
        <fullName evidence="2">DUF262 domain-containing protein</fullName>
    </submittedName>
</protein>
<proteinExistence type="predicted"/>
<accession>A0ABU4GYI5</accession>
<keyword evidence="3" id="KW-1185">Reference proteome</keyword>
<dbReference type="RefSeq" id="WP_318052970.1">
    <property type="nucleotide sequence ID" value="NZ_JAWPFF010000006.1"/>
</dbReference>
<name>A0ABU4GYI5_9BACT</name>
<comment type="caution">
    <text evidence="2">The sequence shown here is derived from an EMBL/GenBank/DDBJ whole genome shotgun (WGS) entry which is preliminary data.</text>
</comment>
<organism evidence="2 3">
    <name type="scientific">Mesomycoplasma ovipneumoniae</name>
    <dbReference type="NCBI Taxonomy" id="29562"/>
    <lineage>
        <taxon>Bacteria</taxon>
        <taxon>Bacillati</taxon>
        <taxon>Mycoplasmatota</taxon>
        <taxon>Mycoplasmoidales</taxon>
        <taxon>Metamycoplasmataceae</taxon>
        <taxon>Mesomycoplasma</taxon>
    </lineage>
</organism>
<dbReference type="PANTHER" id="PTHR35149">
    <property type="entry name" value="SLL5132 PROTEIN"/>
    <property type="match status" value="1"/>
</dbReference>
<dbReference type="EMBL" id="JAWPFF010000006">
    <property type="protein sequence ID" value="MDW2908410.1"/>
    <property type="molecule type" value="Genomic_DNA"/>
</dbReference>
<feature type="domain" description="GmrSD restriction endonucleases N-terminal" evidence="1">
    <location>
        <begin position="366"/>
        <end position="568"/>
    </location>
</feature>
<reference evidence="2" key="1">
    <citation type="submission" date="2023-10" db="EMBL/GenBank/DDBJ databases">
        <title>Genome sequences of Mycoplasma ovipneumoniae isolated from goats.</title>
        <authorList>
            <person name="Spergser J."/>
        </authorList>
    </citation>
    <scope>NUCLEOTIDE SEQUENCE [LARGE SCALE GENOMIC DNA]</scope>
    <source>
        <strain evidence="2">1N</strain>
    </source>
</reference>
<dbReference type="Pfam" id="PF03235">
    <property type="entry name" value="GmrSD_N"/>
    <property type="match status" value="1"/>
</dbReference>
<evidence type="ECO:0000313" key="3">
    <source>
        <dbReference type="Proteomes" id="UP001275471"/>
    </source>
</evidence>
<gene>
    <name evidence="2" type="ORF">R7V75_01545</name>
</gene>
<dbReference type="PANTHER" id="PTHR35149:SF1">
    <property type="entry name" value="DUF5655 DOMAIN-CONTAINING PROTEIN"/>
    <property type="match status" value="1"/>
</dbReference>
<dbReference type="Proteomes" id="UP001275471">
    <property type="component" value="Unassembled WGS sequence"/>
</dbReference>